<feature type="transmembrane region" description="Helical" evidence="4">
    <location>
        <begin position="174"/>
        <end position="192"/>
    </location>
</feature>
<evidence type="ECO:0000313" key="8">
    <source>
        <dbReference type="Proteomes" id="UP001347796"/>
    </source>
</evidence>
<organism evidence="7 8">
    <name type="scientific">Patella caerulea</name>
    <name type="common">Rayed Mediterranean limpet</name>
    <dbReference type="NCBI Taxonomy" id="87958"/>
    <lineage>
        <taxon>Eukaryota</taxon>
        <taxon>Metazoa</taxon>
        <taxon>Spiralia</taxon>
        <taxon>Lophotrochozoa</taxon>
        <taxon>Mollusca</taxon>
        <taxon>Gastropoda</taxon>
        <taxon>Patellogastropoda</taxon>
        <taxon>Patelloidea</taxon>
        <taxon>Patellidae</taxon>
        <taxon>Patella</taxon>
    </lineage>
</organism>
<dbReference type="GO" id="GO:0038023">
    <property type="term" value="F:signaling receptor activity"/>
    <property type="evidence" value="ECO:0007669"/>
    <property type="project" value="TreeGrafter"/>
</dbReference>
<evidence type="ECO:0000256" key="1">
    <source>
        <dbReference type="ARBA" id="ARBA00007932"/>
    </source>
</evidence>
<keyword evidence="4" id="KW-0472">Membrane</keyword>
<sequence length="193" mass="22167">MGIVNSISAGLFLFYFLPQAYSAMVVTYEEDKQNCPYFLENKEYQRFAVPVHGLVNCSWYADKACCKITEVTSVFSNMYPLYEATKTCSNMMNYLMCYFCSPDQHIWYKQRARVCTEFCTNLYEECKAASYNGKKLGSEYANGTAFCEAQDFSVVEGNCFKYDPKVFDGAVQHISFYLPYISSLIMILTVLII</sequence>
<gene>
    <name evidence="7" type="ORF">SNE40_015074</name>
</gene>
<comment type="similarity">
    <text evidence="1">Belongs to the folate receptor family.</text>
</comment>
<evidence type="ECO:0000256" key="3">
    <source>
        <dbReference type="ARBA" id="ARBA00023157"/>
    </source>
</evidence>
<evidence type="ECO:0000313" key="7">
    <source>
        <dbReference type="EMBL" id="KAK6176853.1"/>
    </source>
</evidence>
<feature type="chain" id="PRO_5043014178" description="Folate receptor-like domain-containing protein" evidence="5">
    <location>
        <begin position="23"/>
        <end position="193"/>
    </location>
</feature>
<name>A0AAN8JJ76_PATCE</name>
<keyword evidence="4" id="KW-1133">Transmembrane helix</keyword>
<keyword evidence="2 5" id="KW-0732">Signal</keyword>
<dbReference type="PANTHER" id="PTHR10517">
    <property type="entry name" value="FOLATE RECEPTOR"/>
    <property type="match status" value="1"/>
</dbReference>
<dbReference type="PANTHER" id="PTHR10517:SF28">
    <property type="entry name" value="COILIN"/>
    <property type="match status" value="1"/>
</dbReference>
<comment type="caution">
    <text evidence="7">The sequence shown here is derived from an EMBL/GenBank/DDBJ whole genome shotgun (WGS) entry which is preliminary data.</text>
</comment>
<proteinExistence type="inferred from homology"/>
<evidence type="ECO:0000259" key="6">
    <source>
        <dbReference type="Pfam" id="PF03024"/>
    </source>
</evidence>
<keyword evidence="4" id="KW-0812">Transmembrane</keyword>
<protein>
    <recommendedName>
        <fullName evidence="6">Folate receptor-like domain-containing protein</fullName>
    </recommendedName>
</protein>
<feature type="domain" description="Folate receptor-like" evidence="6">
    <location>
        <begin position="41"/>
        <end position="150"/>
    </location>
</feature>
<dbReference type="AlphaFoldDB" id="A0AAN8JJ76"/>
<evidence type="ECO:0000256" key="5">
    <source>
        <dbReference type="SAM" id="SignalP"/>
    </source>
</evidence>
<dbReference type="InterPro" id="IPR018143">
    <property type="entry name" value="Folate_rcpt-like"/>
</dbReference>
<reference evidence="7 8" key="1">
    <citation type="submission" date="2024-01" db="EMBL/GenBank/DDBJ databases">
        <title>The genome of the rayed Mediterranean limpet Patella caerulea (Linnaeus, 1758).</title>
        <authorList>
            <person name="Anh-Thu Weber A."/>
            <person name="Halstead-Nussloch G."/>
        </authorList>
    </citation>
    <scope>NUCLEOTIDE SEQUENCE [LARGE SCALE GENOMIC DNA]</scope>
    <source>
        <strain evidence="7">AATW-2023a</strain>
        <tissue evidence="7">Whole specimen</tissue>
    </source>
</reference>
<dbReference type="GO" id="GO:0009897">
    <property type="term" value="C:external side of plasma membrane"/>
    <property type="evidence" value="ECO:0007669"/>
    <property type="project" value="TreeGrafter"/>
</dbReference>
<dbReference type="EMBL" id="JAZGQO010000010">
    <property type="protein sequence ID" value="KAK6176853.1"/>
    <property type="molecule type" value="Genomic_DNA"/>
</dbReference>
<evidence type="ECO:0000256" key="4">
    <source>
        <dbReference type="SAM" id="Phobius"/>
    </source>
</evidence>
<evidence type="ECO:0000256" key="2">
    <source>
        <dbReference type="ARBA" id="ARBA00022729"/>
    </source>
</evidence>
<dbReference type="Proteomes" id="UP001347796">
    <property type="component" value="Unassembled WGS sequence"/>
</dbReference>
<keyword evidence="8" id="KW-1185">Reference proteome</keyword>
<accession>A0AAN8JJ76</accession>
<keyword evidence="3" id="KW-1015">Disulfide bond</keyword>
<dbReference type="Pfam" id="PF03024">
    <property type="entry name" value="Folate_rec"/>
    <property type="match status" value="1"/>
</dbReference>
<dbReference type="InterPro" id="IPR004269">
    <property type="entry name" value="Folate_rcpt"/>
</dbReference>
<feature type="signal peptide" evidence="5">
    <location>
        <begin position="1"/>
        <end position="22"/>
    </location>
</feature>